<reference evidence="1" key="1">
    <citation type="submission" date="2021-06" db="EMBL/GenBank/DDBJ databases">
        <title>Updating the genus Pseudomonas: Description of 43 new species and partition of the Pseudomonas putida group.</title>
        <authorList>
            <person name="Girard L."/>
            <person name="Lood C."/>
            <person name="Vandamme P."/>
            <person name="Rokni-Zadeh H."/>
            <person name="Van Noort V."/>
            <person name="Hofte M."/>
            <person name="Lavigne R."/>
            <person name="De Mot R."/>
        </authorList>
    </citation>
    <scope>NUCLEOTIDE SEQUENCE</scope>
    <source>
        <strain evidence="1">SWRI103</strain>
    </source>
</reference>
<evidence type="ECO:0000313" key="1">
    <source>
        <dbReference type="EMBL" id="MBV4453758.1"/>
    </source>
</evidence>
<keyword evidence="2" id="KW-1185">Reference proteome</keyword>
<evidence type="ECO:0000313" key="2">
    <source>
        <dbReference type="Proteomes" id="UP001048976"/>
    </source>
</evidence>
<dbReference type="RefSeq" id="WP_169379027.1">
    <property type="nucleotide sequence ID" value="NZ_JAHSTY010000001.1"/>
</dbReference>
<comment type="caution">
    <text evidence="1">The sequence shown here is derived from an EMBL/GenBank/DDBJ whole genome shotgun (WGS) entry which is preliminary data.</text>
</comment>
<name>A0ABS6NZX7_9PSED</name>
<proteinExistence type="predicted"/>
<gene>
    <name evidence="1" type="ORF">KVG91_14305</name>
</gene>
<organism evidence="1 2">
    <name type="scientific">Pseudomonas azadiae</name>
    <dbReference type="NCBI Taxonomy" id="2843612"/>
    <lineage>
        <taxon>Bacteria</taxon>
        <taxon>Pseudomonadati</taxon>
        <taxon>Pseudomonadota</taxon>
        <taxon>Gammaproteobacteria</taxon>
        <taxon>Pseudomonadales</taxon>
        <taxon>Pseudomonadaceae</taxon>
        <taxon>Pseudomonas</taxon>
    </lineage>
</organism>
<protein>
    <submittedName>
        <fullName evidence="1">Uncharacterized protein</fullName>
    </submittedName>
</protein>
<accession>A0ABS6NZX7</accession>
<dbReference type="EMBL" id="JAHSTY010000001">
    <property type="protein sequence ID" value="MBV4453758.1"/>
    <property type="molecule type" value="Genomic_DNA"/>
</dbReference>
<dbReference type="Proteomes" id="UP001048976">
    <property type="component" value="Unassembled WGS sequence"/>
</dbReference>
<sequence>MSSPIGYYRSSGFDTLTISQSSGQSCSGNFMRNGDGAAQAFNFTNGSLNGVSFKFTGTVPANPTYGIAGGEVVMGDLTFSSDFSNVQGTLLDKGIMRNVSFQKMADSLDSLGNPITGEVKGAYSGIVRGLPVTLTVGAVVQPQQGTGTAPVQGPSNVGTLQEAGVTYQIQGPISRDYISFTVYNYRDGKSHWSGLPVDWSCKSLSLSLDGDGGAVEGPYILTQP</sequence>